<feature type="region of interest" description="Disordered" evidence="1">
    <location>
        <begin position="1"/>
        <end position="35"/>
    </location>
</feature>
<feature type="compositionally biased region" description="Polar residues" evidence="1">
    <location>
        <begin position="1282"/>
        <end position="1293"/>
    </location>
</feature>
<dbReference type="GO" id="GO:0070531">
    <property type="term" value="C:BRCA1-A complex"/>
    <property type="evidence" value="ECO:0000318"/>
    <property type="project" value="GO_Central"/>
</dbReference>
<feature type="region of interest" description="Disordered" evidence="1">
    <location>
        <begin position="937"/>
        <end position="1060"/>
    </location>
</feature>
<dbReference type="VEuPathDB" id="TrichDB:TVAG_208240"/>
<feature type="compositionally biased region" description="Acidic residues" evidence="1">
    <location>
        <begin position="879"/>
        <end position="893"/>
    </location>
</feature>
<feature type="region of interest" description="Disordered" evidence="1">
    <location>
        <begin position="1648"/>
        <end position="1689"/>
    </location>
</feature>
<dbReference type="GO" id="GO:0000724">
    <property type="term" value="P:double-strand break repair via homologous recombination"/>
    <property type="evidence" value="ECO:0000318"/>
    <property type="project" value="GO_Central"/>
</dbReference>
<dbReference type="GO" id="GO:0004842">
    <property type="term" value="F:ubiquitin-protein transferase activity"/>
    <property type="evidence" value="ECO:0000318"/>
    <property type="project" value="GO_Central"/>
</dbReference>
<dbReference type="Proteomes" id="UP000001542">
    <property type="component" value="Unassembled WGS sequence"/>
</dbReference>
<dbReference type="EMBL" id="DS114173">
    <property type="protein sequence ID" value="EAX89721.1"/>
    <property type="molecule type" value="Genomic_DNA"/>
</dbReference>
<reference evidence="2" key="2">
    <citation type="journal article" date="2007" name="Science">
        <title>Draft genome sequence of the sexually transmitted pathogen Trichomonas vaginalis.</title>
        <authorList>
            <person name="Carlton J.M."/>
            <person name="Hirt R.P."/>
            <person name="Silva J.C."/>
            <person name="Delcher A.L."/>
            <person name="Schatz M."/>
            <person name="Zhao Q."/>
            <person name="Wortman J.R."/>
            <person name="Bidwell S.L."/>
            <person name="Alsmark U.C.M."/>
            <person name="Besteiro S."/>
            <person name="Sicheritz-Ponten T."/>
            <person name="Noel C.J."/>
            <person name="Dacks J.B."/>
            <person name="Foster P.G."/>
            <person name="Simillion C."/>
            <person name="Van de Peer Y."/>
            <person name="Miranda-Saavedra D."/>
            <person name="Barton G.J."/>
            <person name="Westrop G.D."/>
            <person name="Mueller S."/>
            <person name="Dessi D."/>
            <person name="Fiori P.L."/>
            <person name="Ren Q."/>
            <person name="Paulsen I."/>
            <person name="Zhang H."/>
            <person name="Bastida-Corcuera F.D."/>
            <person name="Simoes-Barbosa A."/>
            <person name="Brown M.T."/>
            <person name="Hayes R.D."/>
            <person name="Mukherjee M."/>
            <person name="Okumura C.Y."/>
            <person name="Schneider R."/>
            <person name="Smith A.J."/>
            <person name="Vanacova S."/>
            <person name="Villalvazo M."/>
            <person name="Haas B.J."/>
            <person name="Pertea M."/>
            <person name="Feldblyum T.V."/>
            <person name="Utterback T.R."/>
            <person name="Shu C.L."/>
            <person name="Osoegawa K."/>
            <person name="de Jong P.J."/>
            <person name="Hrdy I."/>
            <person name="Horvathova L."/>
            <person name="Zubacova Z."/>
            <person name="Dolezal P."/>
            <person name="Malik S.B."/>
            <person name="Logsdon J.M. Jr."/>
            <person name="Henze K."/>
            <person name="Gupta A."/>
            <person name="Wang C.C."/>
            <person name="Dunne R.L."/>
            <person name="Upcroft J.A."/>
            <person name="Upcroft P."/>
            <person name="White O."/>
            <person name="Salzberg S.L."/>
            <person name="Tang P."/>
            <person name="Chiu C.-H."/>
            <person name="Lee Y.-S."/>
            <person name="Embley T.M."/>
            <person name="Coombs G.H."/>
            <person name="Mottram J.C."/>
            <person name="Tachezy J."/>
            <person name="Fraser-Liggett C.M."/>
            <person name="Johnson P.J."/>
        </authorList>
    </citation>
    <scope>NUCLEOTIDE SEQUENCE [LARGE SCALE GENOMIC DNA]</scope>
    <source>
        <strain evidence="2">G3</strain>
    </source>
</reference>
<feature type="region of interest" description="Disordered" evidence="1">
    <location>
        <begin position="1101"/>
        <end position="1149"/>
    </location>
</feature>
<keyword evidence="3" id="KW-1185">Reference proteome</keyword>
<feature type="region of interest" description="Disordered" evidence="1">
    <location>
        <begin position="626"/>
        <end position="756"/>
    </location>
</feature>
<feature type="compositionally biased region" description="Acidic residues" evidence="1">
    <location>
        <begin position="1002"/>
        <end position="1011"/>
    </location>
</feature>
<sequence>MSESPVKRHRISKTTSETGETHRKRVKKSSSTEKTKNREVLRNKWKLLIAKKVRKARIRNVSDIEKYNRSYIHFYKSKTKMAFKKWKLKFEWRQLLHEILFKYRIDNIHKEAEKTSIDSWERFYIELQREIKTQNIIAAFNERDNENLLEKCFSTWKNKIFFVNDLHKYYREKWFTLLEGLIDIDKEERQKLCLQAINYYENWKYFSQQLLHNSYIQSLTNAKNTVDLLHNWNYFALQLKLNQIKLIHESDKNRCLLRSKWISISNEMKYRNQIEVLEYQRNELNKSLKIYVLIDKIVKQTRTKAFLEARKELTDKTRRTLLTKSIRKWHIETASNRKVTQISRKCFQDSLSDYMVGVGSRNATKIKKWYKSVNEKRKLNKSLLSKCFIMWHKFIPRFMDTIFVTPMLNASLKIPEVFSTKIMPIKIPNNISVCKDIVSFRLKTRVYENNSFLNQNRKEVEKRFDEALKKDGLNVIDRFIPDDVAQIVSGIMKGFDFHYPTETDETKPKNFDLTEEFIKVLDNSDFFSDIFTQFSPRNRQELKQEYENSGSFSDDKYVFEYPPDASFSKREDDATELKTSKVNLDELSSSMDLSDQDDIGLDTQKLNLINPSNFVIEERSSSIITDMASDSEEEDKFDIKDLTFETEKQEDEDKDEMKKLIDEMTTETPTQETNEDNTIHNDEEEADSNQQTLDFNETVDKVQQPDETVPETIDNQEEEDQTIDNDKEQNQTIPESSNSSQNKIEEEEDEEDNFDLDLSYHLEDDKDLLMNNIEEEIDESIPQTIDSTKDEEIPQTIDNENVEEEEHQFIQQKQVNQEEEDAIIDNVDEYSDEENGNLPMSRNIKPIYNEEEEKPEQKNIKSEEEDFVIDDNENHQDNEIEEEEEDFVIDEEELIKKEKVTPKNQDNEVEEEEEEDFVIDEEEELIKKEKVTPKIQEHKIEEEEEEDFAIDTEEEKSQQEIPIDNQLQSQEEEDIPIDNSINEEEEKPEKMIPLSSNAMDLMELEEEEEEHDNSKAVLIPSKQHSSSSNEAEEESLDDFAKFMKGEAPQEKQNEEEEEKVEIPQIKLPNFTGLFTQFLPNEVSWMIIDTLYLMDTRILGFDETEETEEETSNEELEKSNEEEEENYGAEIEERNIDENEYNSEEENNDESKINVPFIEMPGLDEWLTRTYSSLVARFVPRVFWDLQPQYPLEINDEEILDTNDVMRWMSQSMNNSISNIVKLAQVNIIMNLNINPIDKEDLAFLNDEEEEEKTDKEYSSEYNSQEDQEPKEEESGDEYNDYSYIQTESPKNTIKSNEEESKSSENKKKVTFDFDTKTFEEELPDECNHFTITLDESFVRDVEEPMIIMQNLLEGTNRYSFLGSNSETLITTTTDKSSEKEEEKIEIPESFILSLDATIISIVNDSIQSPLSILSFQALTNEQEDRLANPELPTITAEPNSDSDEIVIRNQSPEDKPKVSSDQLNLPPKFFRQEKEFRAERFFRGGVVPEIRGTSSNAYSPKVCVPIRLGQGLTISKPIEAGNDIKTSDFNTSTTSENQKVKIEKPKKRSPKKKKENKKDKAEEQVVSEKVISDFDDNSKPVLISSASLPKPPSLPDIKNEEKPSHNFEFPQKFFDFLPQIINDAVNSSLDRHLNIVYVPLFIENSNNKKQNDSLPLLNKRNETTNDETIPLLSKKNNDTNDDIPLLSKRNNETTIEGTIPLLSKKNNDTNDDIPLLSKRNIETNDSIPLLSKRNDTNDDIPLLSKRNDETNDESIPLLSKKNNNYESIPLLSKRNDYTNESIPLLSKRNPDDDIPLLSKRRDITDDESIPLLSKRTEKPLFDVTNISKKFIQNQLDNSLKASINDAVSRSIPYPIMTNDISQSSKPNYVQMATKKVGNELDKSLNESINSTLNMIMKQIDFGLAEKIEKPSLIEKSLNEALTSAVNQSVINSIYQICFV</sequence>
<feature type="compositionally biased region" description="Acidic residues" evidence="1">
    <location>
        <begin position="1137"/>
        <end position="1147"/>
    </location>
</feature>
<dbReference type="KEGG" id="tva:4747398"/>
<dbReference type="OrthoDB" id="298939at2759"/>
<dbReference type="PANTHER" id="PTHR23280">
    <property type="entry name" value="4.1 G PROTEIN"/>
    <property type="match status" value="1"/>
</dbReference>
<evidence type="ECO:0000313" key="3">
    <source>
        <dbReference type="Proteomes" id="UP000001542"/>
    </source>
</evidence>
<feature type="compositionally biased region" description="Basic and acidic residues" evidence="1">
    <location>
        <begin position="1038"/>
        <end position="1052"/>
    </location>
</feature>
<feature type="region of interest" description="Disordered" evidence="1">
    <location>
        <begin position="829"/>
        <end position="918"/>
    </location>
</feature>
<feature type="compositionally biased region" description="Acidic residues" evidence="1">
    <location>
        <begin position="970"/>
        <end position="986"/>
    </location>
</feature>
<feature type="compositionally biased region" description="Basic residues" evidence="1">
    <location>
        <begin position="1544"/>
        <end position="1555"/>
    </location>
</feature>
<feature type="compositionally biased region" description="Acidic residues" evidence="1">
    <location>
        <begin position="714"/>
        <end position="723"/>
    </location>
</feature>
<dbReference type="GO" id="GO:0045944">
    <property type="term" value="P:positive regulation of transcription by RNA polymerase II"/>
    <property type="evidence" value="ECO:0000318"/>
    <property type="project" value="GO_Central"/>
</dbReference>
<feature type="compositionally biased region" description="Basic and acidic residues" evidence="1">
    <location>
        <begin position="637"/>
        <end position="647"/>
    </location>
</feature>
<feature type="region of interest" description="Disordered" evidence="1">
    <location>
        <begin position="1247"/>
        <end position="1306"/>
    </location>
</feature>
<evidence type="ECO:0000256" key="1">
    <source>
        <dbReference type="SAM" id="MobiDB-lite"/>
    </source>
</evidence>
<feature type="region of interest" description="Disordered" evidence="1">
    <location>
        <begin position="1522"/>
        <end position="1566"/>
    </location>
</feature>
<feature type="compositionally biased region" description="Polar residues" evidence="1">
    <location>
        <begin position="730"/>
        <end position="742"/>
    </location>
</feature>
<feature type="compositionally biased region" description="Acidic residues" evidence="1">
    <location>
        <begin position="942"/>
        <end position="954"/>
    </location>
</feature>
<dbReference type="SMR" id="A2FZE7"/>
<feature type="compositionally biased region" description="Acidic residues" evidence="1">
    <location>
        <begin position="1101"/>
        <end position="1126"/>
    </location>
</feature>
<feature type="compositionally biased region" description="Polar residues" evidence="1">
    <location>
        <begin position="1527"/>
        <end position="1537"/>
    </location>
</feature>
<feature type="compositionally biased region" description="Acidic residues" evidence="1">
    <location>
        <begin position="745"/>
        <end position="755"/>
    </location>
</feature>
<dbReference type="RefSeq" id="XP_001302651.1">
    <property type="nucleotide sequence ID" value="XM_001302650.1"/>
</dbReference>
<dbReference type="VEuPathDB" id="TrichDB:TVAGG3_0168560"/>
<protein>
    <submittedName>
        <fullName evidence="2">Uncharacterized protein</fullName>
    </submittedName>
</protein>
<feature type="compositionally biased region" description="Basic and acidic residues" evidence="1">
    <location>
        <begin position="1295"/>
        <end position="1306"/>
    </location>
</feature>
<proteinExistence type="predicted"/>
<evidence type="ECO:0000313" key="2">
    <source>
        <dbReference type="EMBL" id="EAX89721.1"/>
    </source>
</evidence>
<dbReference type="GO" id="GO:0031436">
    <property type="term" value="C:BRCA1-BARD1 complex"/>
    <property type="evidence" value="ECO:0000318"/>
    <property type="project" value="GO_Central"/>
</dbReference>
<feature type="compositionally biased region" description="Acidic residues" evidence="1">
    <location>
        <begin position="907"/>
        <end position="918"/>
    </location>
</feature>
<name>A2FZE7_TRIV3</name>
<dbReference type="PANTHER" id="PTHR23280:SF21">
    <property type="entry name" value="PROTEIN 4.1 HOMOLOG"/>
    <property type="match status" value="1"/>
</dbReference>
<organism evidence="2 3">
    <name type="scientific">Trichomonas vaginalis (strain ATCC PRA-98 / G3)</name>
    <dbReference type="NCBI Taxonomy" id="412133"/>
    <lineage>
        <taxon>Eukaryota</taxon>
        <taxon>Metamonada</taxon>
        <taxon>Parabasalia</taxon>
        <taxon>Trichomonadida</taxon>
        <taxon>Trichomonadidae</taxon>
        <taxon>Trichomonas</taxon>
    </lineage>
</organism>
<feature type="region of interest" description="Disordered" evidence="1">
    <location>
        <begin position="1727"/>
        <end position="1757"/>
    </location>
</feature>
<feature type="compositionally biased region" description="Acidic residues" evidence="1">
    <location>
        <begin position="1263"/>
        <end position="1279"/>
    </location>
</feature>
<accession>A2FZE7</accession>
<gene>
    <name evidence="2" type="ORF">TVAG_208240</name>
</gene>
<reference evidence="2" key="1">
    <citation type="submission" date="2006-10" db="EMBL/GenBank/DDBJ databases">
        <authorList>
            <person name="Amadeo P."/>
            <person name="Zhao Q."/>
            <person name="Wortman J."/>
            <person name="Fraser-Liggett C."/>
            <person name="Carlton J."/>
        </authorList>
    </citation>
    <scope>NUCLEOTIDE SEQUENCE</scope>
    <source>
        <strain evidence="2">G3</strain>
    </source>
</reference>
<dbReference type="InParanoid" id="A2FZE7"/>